<name>A0A7X0C2D8_9ACTN</name>
<protein>
    <submittedName>
        <fullName evidence="1">Uncharacterized protein</fullName>
    </submittedName>
</protein>
<reference evidence="1 2" key="1">
    <citation type="submission" date="2020-08" db="EMBL/GenBank/DDBJ databases">
        <title>Sequencing the genomes of 1000 actinobacteria strains.</title>
        <authorList>
            <person name="Klenk H.-P."/>
        </authorList>
    </citation>
    <scope>NUCLEOTIDE SEQUENCE [LARGE SCALE GENOMIC DNA]</scope>
    <source>
        <strain evidence="1 2">DSM 45913</strain>
    </source>
</reference>
<proteinExistence type="predicted"/>
<sequence length="32" mass="2923">MMLAGGLVAAMAAGVIAVQTFNSSAPASAAGS</sequence>
<organism evidence="1 2">
    <name type="scientific">Nonomuraea muscovyensis</name>
    <dbReference type="NCBI Taxonomy" id="1124761"/>
    <lineage>
        <taxon>Bacteria</taxon>
        <taxon>Bacillati</taxon>
        <taxon>Actinomycetota</taxon>
        <taxon>Actinomycetes</taxon>
        <taxon>Streptosporangiales</taxon>
        <taxon>Streptosporangiaceae</taxon>
        <taxon>Nonomuraea</taxon>
    </lineage>
</organism>
<dbReference type="EMBL" id="JACHJB010000002">
    <property type="protein sequence ID" value="MBB6347289.1"/>
    <property type="molecule type" value="Genomic_DNA"/>
</dbReference>
<gene>
    <name evidence="1" type="ORF">FHU36_003834</name>
</gene>
<dbReference type="Proteomes" id="UP000583800">
    <property type="component" value="Unassembled WGS sequence"/>
</dbReference>
<accession>A0A7X0C2D8</accession>
<dbReference type="AlphaFoldDB" id="A0A7X0C2D8"/>
<keyword evidence="2" id="KW-1185">Reference proteome</keyword>
<evidence type="ECO:0000313" key="1">
    <source>
        <dbReference type="EMBL" id="MBB6347289.1"/>
    </source>
</evidence>
<evidence type="ECO:0000313" key="2">
    <source>
        <dbReference type="Proteomes" id="UP000583800"/>
    </source>
</evidence>
<comment type="caution">
    <text evidence="1">The sequence shown here is derived from an EMBL/GenBank/DDBJ whole genome shotgun (WGS) entry which is preliminary data.</text>
</comment>